<dbReference type="HOGENOM" id="CLU_020551_5_1_1"/>
<dbReference type="CDD" id="cd12283">
    <property type="entry name" value="RRM1_RBM39_like"/>
    <property type="match status" value="1"/>
</dbReference>
<dbReference type="SUPFAM" id="SSF54928">
    <property type="entry name" value="RNA-binding domain, RBD"/>
    <property type="match status" value="2"/>
</dbReference>
<dbReference type="NCBIfam" id="TIGR01622">
    <property type="entry name" value="SF-CC1"/>
    <property type="match status" value="1"/>
</dbReference>
<dbReference type="GO" id="GO:0005634">
    <property type="term" value="C:nucleus"/>
    <property type="evidence" value="ECO:0007669"/>
    <property type="project" value="InterPro"/>
</dbReference>
<protein>
    <recommendedName>
        <fullName evidence="6">RRM domain-containing protein</fullName>
    </recommendedName>
</protein>
<keyword evidence="3 4" id="KW-0694">RNA-binding</keyword>
<name>T1EG25_HELRO</name>
<reference evidence="8" key="3">
    <citation type="submission" date="2015-06" db="UniProtKB">
        <authorList>
            <consortium name="EnsemblMetazoa"/>
        </authorList>
    </citation>
    <scope>IDENTIFICATION</scope>
</reference>
<dbReference type="GO" id="GO:1990446">
    <property type="term" value="F:U1 snRNP binding"/>
    <property type="evidence" value="ECO:0000318"/>
    <property type="project" value="GO_Central"/>
</dbReference>
<evidence type="ECO:0000256" key="3">
    <source>
        <dbReference type="ARBA" id="ARBA00022884"/>
    </source>
</evidence>
<dbReference type="InterPro" id="IPR006509">
    <property type="entry name" value="RBM39_SF"/>
</dbReference>
<feature type="compositionally biased region" description="Basic residues" evidence="5">
    <location>
        <begin position="79"/>
        <end position="99"/>
    </location>
</feature>
<feature type="region of interest" description="Disordered" evidence="5">
    <location>
        <begin position="1"/>
        <end position="144"/>
    </location>
</feature>
<accession>T1EG25</accession>
<dbReference type="CDD" id="cd12285">
    <property type="entry name" value="RRM3_RBM39_like"/>
    <property type="match status" value="1"/>
</dbReference>
<dbReference type="STRING" id="6412.T1EG25"/>
<dbReference type="GO" id="GO:0003723">
    <property type="term" value="F:RNA binding"/>
    <property type="evidence" value="ECO:0007669"/>
    <property type="project" value="UniProtKB-UniRule"/>
</dbReference>
<keyword evidence="2" id="KW-0677">Repeat</keyword>
<dbReference type="GO" id="GO:0006397">
    <property type="term" value="P:mRNA processing"/>
    <property type="evidence" value="ECO:0007669"/>
    <property type="project" value="InterPro"/>
</dbReference>
<dbReference type="GeneID" id="20195527"/>
<dbReference type="AlphaFoldDB" id="T1EG25"/>
<dbReference type="InParanoid" id="T1EG25"/>
<feature type="domain" description="RRM" evidence="6">
    <location>
        <begin position="152"/>
        <end position="229"/>
    </location>
</feature>
<dbReference type="SMART" id="SM00360">
    <property type="entry name" value="RRM"/>
    <property type="match status" value="3"/>
</dbReference>
<reference evidence="9" key="1">
    <citation type="submission" date="2012-12" db="EMBL/GenBank/DDBJ databases">
        <authorList>
            <person name="Hellsten U."/>
            <person name="Grimwood J."/>
            <person name="Chapman J.A."/>
            <person name="Shapiro H."/>
            <person name="Aerts A."/>
            <person name="Otillar R.P."/>
            <person name="Terry A.Y."/>
            <person name="Boore J.L."/>
            <person name="Simakov O."/>
            <person name="Marletaz F."/>
            <person name="Cho S.-J."/>
            <person name="Edsinger-Gonzales E."/>
            <person name="Havlak P."/>
            <person name="Kuo D.-H."/>
            <person name="Larsson T."/>
            <person name="Lv J."/>
            <person name="Arendt D."/>
            <person name="Savage R."/>
            <person name="Osoegawa K."/>
            <person name="de Jong P."/>
            <person name="Lindberg D.R."/>
            <person name="Seaver E.C."/>
            <person name="Weisblat D.A."/>
            <person name="Putnam N.H."/>
            <person name="Grigoriev I.V."/>
            <person name="Rokhsar D.S."/>
        </authorList>
    </citation>
    <scope>NUCLEOTIDE SEQUENCE</scope>
</reference>
<evidence type="ECO:0000313" key="7">
    <source>
        <dbReference type="EMBL" id="ESN95932.1"/>
    </source>
</evidence>
<feature type="compositionally biased region" description="Basic and acidic residues" evidence="5">
    <location>
        <begin position="10"/>
        <end position="22"/>
    </location>
</feature>
<evidence type="ECO:0000256" key="5">
    <source>
        <dbReference type="SAM" id="MobiDB-lite"/>
    </source>
</evidence>
<dbReference type="CTD" id="20195527"/>
<evidence type="ECO:0000313" key="8">
    <source>
        <dbReference type="EnsemblMetazoa" id="HelroP114532"/>
    </source>
</evidence>
<dbReference type="Pfam" id="PF15519">
    <property type="entry name" value="RBM39linker"/>
    <property type="match status" value="1"/>
</dbReference>
<evidence type="ECO:0000313" key="9">
    <source>
        <dbReference type="Proteomes" id="UP000015101"/>
    </source>
</evidence>
<feature type="compositionally biased region" description="Basic and acidic residues" evidence="5">
    <location>
        <begin position="103"/>
        <end position="130"/>
    </location>
</feature>
<dbReference type="PROSITE" id="PS50102">
    <property type="entry name" value="RRM"/>
    <property type="match status" value="2"/>
</dbReference>
<dbReference type="PANTHER" id="PTHR48036">
    <property type="entry name" value="SPLICING FACTOR (PAD-1), PUTATIVE (AFU_ORTHOLOGUE AFUA_1G15810)-RELATED"/>
    <property type="match status" value="1"/>
</dbReference>
<dbReference type="EMBL" id="KB097496">
    <property type="protein sequence ID" value="ESN95932.1"/>
    <property type="molecule type" value="Genomic_DNA"/>
</dbReference>
<evidence type="ECO:0000256" key="2">
    <source>
        <dbReference type="ARBA" id="ARBA00022737"/>
    </source>
</evidence>
<feature type="compositionally biased region" description="Acidic residues" evidence="5">
    <location>
        <begin position="51"/>
        <end position="73"/>
    </location>
</feature>
<dbReference type="RefSeq" id="XP_009025967.1">
    <property type="nucleotide sequence ID" value="XM_009027719.1"/>
</dbReference>
<dbReference type="Pfam" id="PF00076">
    <property type="entry name" value="RRM_1"/>
    <property type="match status" value="2"/>
</dbReference>
<dbReference type="InterPro" id="IPR000504">
    <property type="entry name" value="RRM_dom"/>
</dbReference>
<dbReference type="InterPro" id="IPR029123">
    <property type="entry name" value="RBM39_linker"/>
</dbReference>
<dbReference type="CDD" id="cd12284">
    <property type="entry name" value="RRM2_RBM23_RBM39"/>
    <property type="match status" value="1"/>
</dbReference>
<proteinExistence type="predicted"/>
<dbReference type="OrthoDB" id="8123449at2759"/>
<sequence>MADDYEINDMLERPYKKKEEVKVRKHKRKSGHEERKKKKKKKEHRRSREYYEEEMDDEEERMMMIDEEEEFYEEERMRRHEKYRSRRRSRSPDRHHRSSPRYESPRRYELPPKKIKSDRSPREKSRERIRSRSRGRIRSRLPELTPEERDARTIFCMQLSTKLRPIDLKDFFGKLGKIRDVRLIMDNRSRRSKGIAYIEFQDTESVAKALELSGQRLLGVPIIIQPSHGERNRSNMPITTATGKPGSVGPMKLYIGSLHYNITEEMLKGIFEPFGPIDELKLMRDHSTGRSLGYGFLQFKRGDDGKKALEQLNGFELAGRPMKLGNVADYQLGQSTSTLFDADEVDKAGFGMNATSRIQLMAKLAEGTGFEIPKAAASVLNGGGGGVAKLSPTNQKQADAPAPPIATQCFLLSNMFTANELKDAEWERELKDDVIEECNKHGGVLHIHVDKTSAQGHVYVKCPSIASAMSSVNALHGRFFAGKQITAAYVPLPNYHNLFPESIRAVQFILPSNAIKSSIPYLY</sequence>
<dbReference type="Gene3D" id="3.30.70.330">
    <property type="match status" value="3"/>
</dbReference>
<keyword evidence="9" id="KW-1185">Reference proteome</keyword>
<dbReference type="KEGG" id="hro:HELRODRAFT_114532"/>
<feature type="compositionally biased region" description="Basic residues" evidence="5">
    <location>
        <begin position="23"/>
        <end position="47"/>
    </location>
</feature>
<evidence type="ECO:0000256" key="4">
    <source>
        <dbReference type="PROSITE-ProRule" id="PRU00176"/>
    </source>
</evidence>
<dbReference type="EnsemblMetazoa" id="HelroT114532">
    <property type="protein sequence ID" value="HelroP114532"/>
    <property type="gene ID" value="HelroG114532"/>
</dbReference>
<dbReference type="InterPro" id="IPR012677">
    <property type="entry name" value="Nucleotide-bd_a/b_plait_sf"/>
</dbReference>
<reference evidence="7 9" key="2">
    <citation type="journal article" date="2013" name="Nature">
        <title>Insights into bilaterian evolution from three spiralian genomes.</title>
        <authorList>
            <person name="Simakov O."/>
            <person name="Marletaz F."/>
            <person name="Cho S.J."/>
            <person name="Edsinger-Gonzales E."/>
            <person name="Havlak P."/>
            <person name="Hellsten U."/>
            <person name="Kuo D.H."/>
            <person name="Larsson T."/>
            <person name="Lv J."/>
            <person name="Arendt D."/>
            <person name="Savage R."/>
            <person name="Osoegawa K."/>
            <person name="de Jong P."/>
            <person name="Grimwood J."/>
            <person name="Chapman J.A."/>
            <person name="Shapiro H."/>
            <person name="Aerts A."/>
            <person name="Otillar R.P."/>
            <person name="Terry A.Y."/>
            <person name="Boore J.L."/>
            <person name="Grigoriev I.V."/>
            <person name="Lindberg D.R."/>
            <person name="Seaver E.C."/>
            <person name="Weisblat D.A."/>
            <person name="Putnam N.H."/>
            <person name="Rokhsar D.S."/>
        </authorList>
    </citation>
    <scope>NUCLEOTIDE SEQUENCE</scope>
</reference>
<evidence type="ECO:0000256" key="1">
    <source>
        <dbReference type="ARBA" id="ARBA00022553"/>
    </source>
</evidence>
<dbReference type="OMA" id="ITATYMI"/>
<feature type="domain" description="RRM" evidence="6">
    <location>
        <begin position="251"/>
        <end position="329"/>
    </location>
</feature>
<dbReference type="InterPro" id="IPR035979">
    <property type="entry name" value="RBD_domain_sf"/>
</dbReference>
<dbReference type="EMBL" id="AMQM01006581">
    <property type="status" value="NOT_ANNOTATED_CDS"/>
    <property type="molecule type" value="Genomic_DNA"/>
</dbReference>
<keyword evidence="1" id="KW-0597">Phosphoprotein</keyword>
<dbReference type="eggNOG" id="KOG0147">
    <property type="taxonomic scope" value="Eukaryota"/>
</dbReference>
<gene>
    <name evidence="8" type="primary">20195527</name>
    <name evidence="7" type="ORF">HELRODRAFT_114532</name>
</gene>
<dbReference type="Proteomes" id="UP000015101">
    <property type="component" value="Unassembled WGS sequence"/>
</dbReference>
<dbReference type="FunCoup" id="T1EG25">
    <property type="interactions" value="2393"/>
</dbReference>
<evidence type="ECO:0000259" key="6">
    <source>
        <dbReference type="PROSITE" id="PS50102"/>
    </source>
</evidence>
<organism evidence="8 9">
    <name type="scientific">Helobdella robusta</name>
    <name type="common">Californian leech</name>
    <dbReference type="NCBI Taxonomy" id="6412"/>
    <lineage>
        <taxon>Eukaryota</taxon>
        <taxon>Metazoa</taxon>
        <taxon>Spiralia</taxon>
        <taxon>Lophotrochozoa</taxon>
        <taxon>Annelida</taxon>
        <taxon>Clitellata</taxon>
        <taxon>Hirudinea</taxon>
        <taxon>Rhynchobdellida</taxon>
        <taxon>Glossiphoniidae</taxon>
        <taxon>Helobdella</taxon>
    </lineage>
</organism>